<dbReference type="InterPro" id="IPR009205">
    <property type="entry name" value="FlaC_arc"/>
</dbReference>
<dbReference type="InterPro" id="IPR052494">
    <property type="entry name" value="Flagella_assembly_related"/>
</dbReference>
<evidence type="ECO:0000259" key="4">
    <source>
        <dbReference type="Pfam" id="PF04659"/>
    </source>
</evidence>
<dbReference type="PIRSF" id="PIRSF017066">
    <property type="entry name" value="FlaD_arch_prd"/>
    <property type="match status" value="1"/>
</dbReference>
<evidence type="ECO:0000256" key="1">
    <source>
        <dbReference type="ARBA" id="ARBA00004618"/>
    </source>
</evidence>
<accession>A0A8J7Y579</accession>
<sequence length="536" mass="56166">MSSLALVPTLQAATPDAVALVPALLVVLSGGLVGMSIKSMFDSIMSDGEGDDANEMSGDSGLMADDGGDDDLGGLGGLGDGDDMGGFGDDEFGDMEDASGPDTDELEHRLDELENEVGSLSSTVNTVRTENESISESVEDVEENVRKLLDIYEMVTRGVNPFADDVDAGMGGGMGGGGSFGLFDDDGDDEDEEEIDDTVANADAEGFFDEDLVDDGGDEMAMDDGDDIFGDDDMGGFEDDGGSFDEEFEDFEETDDDMSMDDGLDVDEGSDDGDSEGGKSFAELKDEYESGDADWADGEEPEDEGESDAALLDDDAEAAFDDGGDEVAMDDGDDTFDDDSLADDDLFDEVIEDEGDDASTDDADAESDAALLDGDATVEAAPEPDPAPEPEPEPVSDPTPEATESEPRPEPTTGSAAEESDDGDDGKPYLDSVPEGFAADLIVVEWLEYLVGQAGYREAARAIDYYETIGWIDAAVADALSEYLRGFDDVADASGGLTIDHHTESLRYISQLDEDSGPEAVALSKLVGGGADGLQR</sequence>
<dbReference type="Proteomes" id="UP000766550">
    <property type="component" value="Unassembled WGS sequence"/>
</dbReference>
<keyword evidence="5" id="KW-0282">Flagellum</keyword>
<feature type="region of interest" description="Disordered" evidence="3">
    <location>
        <begin position="209"/>
        <end position="365"/>
    </location>
</feature>
<dbReference type="InterPro" id="IPR016682">
    <property type="entry name" value="FlaD_prd_arc"/>
</dbReference>
<keyword evidence="5" id="KW-0969">Cilium</keyword>
<evidence type="ECO:0000313" key="5">
    <source>
        <dbReference type="EMBL" id="MBV0924277.1"/>
    </source>
</evidence>
<dbReference type="PANTHER" id="PTHR40698">
    <property type="entry name" value="FLAGELLA-RELATED PROTEIN E-RELATED-RELATED"/>
    <property type="match status" value="1"/>
</dbReference>
<dbReference type="PANTHER" id="PTHR40698:SF1">
    <property type="entry name" value="FLAGELLA-RELATED PROTEIN D-RELATED"/>
    <property type="match status" value="1"/>
</dbReference>
<feature type="compositionally biased region" description="Acidic residues" evidence="3">
    <location>
        <begin position="80"/>
        <end position="104"/>
    </location>
</feature>
<feature type="compositionally biased region" description="Acidic residues" evidence="3">
    <location>
        <begin position="289"/>
        <end position="365"/>
    </location>
</feature>
<feature type="domain" description="Archaeal flagella protein FlaD/E" evidence="4">
    <location>
        <begin position="426"/>
        <end position="513"/>
    </location>
</feature>
<feature type="compositionally biased region" description="Low complexity" evidence="3">
    <location>
        <begin position="56"/>
        <end position="65"/>
    </location>
</feature>
<comment type="caution">
    <text evidence="5">The sequence shown here is derived from an EMBL/GenBank/DDBJ whole genome shotgun (WGS) entry which is preliminary data.</text>
</comment>
<gene>
    <name evidence="5" type="ORF">KTS45_08690</name>
</gene>
<feature type="compositionally biased region" description="Acidic residues" evidence="3">
    <location>
        <begin position="209"/>
        <end position="275"/>
    </location>
</feature>
<reference evidence="5 6" key="1">
    <citation type="submission" date="2021-06" db="EMBL/GenBank/DDBJ databases">
        <title>New haloarchaea isolates fom saline soil.</title>
        <authorList>
            <person name="Duran-Viseras A."/>
            <person name="Sanchez-Porro C.S."/>
            <person name="Ventosa A."/>
        </authorList>
    </citation>
    <scope>NUCLEOTIDE SEQUENCE [LARGE SCALE GENOMIC DNA]</scope>
    <source>
        <strain evidence="5 6">JCM 183640</strain>
    </source>
</reference>
<name>A0A8J7Y579_9EURY</name>
<dbReference type="GO" id="GO:0097589">
    <property type="term" value="C:archaeal-type flagellum"/>
    <property type="evidence" value="ECO:0007669"/>
    <property type="project" value="UniProtKB-SubCell"/>
</dbReference>
<dbReference type="AlphaFoldDB" id="A0A8J7Y579"/>
<comment type="subcellular location">
    <subcellularLocation>
        <location evidence="1">Archaeal flagellum</location>
    </subcellularLocation>
</comment>
<protein>
    <submittedName>
        <fullName evidence="5">Flagella E</fullName>
    </submittedName>
</protein>
<dbReference type="RefSeq" id="WP_162317339.1">
    <property type="nucleotide sequence ID" value="NZ_JAHQXF010000001.1"/>
</dbReference>
<dbReference type="Pfam" id="PF04659">
    <property type="entry name" value="Arch_fla_DE"/>
    <property type="match status" value="1"/>
</dbReference>
<proteinExistence type="predicted"/>
<feature type="region of interest" description="Disordered" evidence="3">
    <location>
        <begin position="48"/>
        <end position="104"/>
    </location>
</feature>
<keyword evidence="6" id="KW-1185">Reference proteome</keyword>
<dbReference type="Pfam" id="PF05377">
    <property type="entry name" value="FlaC_arch"/>
    <property type="match status" value="1"/>
</dbReference>
<dbReference type="OrthoDB" id="308199at2157"/>
<dbReference type="InterPro" id="IPR006752">
    <property type="entry name" value="Arch_fla_DE"/>
</dbReference>
<keyword evidence="2" id="KW-0974">Archaeal flagellum</keyword>
<keyword evidence="5" id="KW-0966">Cell projection</keyword>
<dbReference type="GO" id="GO:0097588">
    <property type="term" value="P:archaeal or bacterial-type flagellum-dependent cell motility"/>
    <property type="evidence" value="ECO:0007669"/>
    <property type="project" value="InterPro"/>
</dbReference>
<feature type="region of interest" description="Disordered" evidence="3">
    <location>
        <begin position="378"/>
        <end position="432"/>
    </location>
</feature>
<dbReference type="EMBL" id="JAHQXF010000001">
    <property type="protein sequence ID" value="MBV0924277.1"/>
    <property type="molecule type" value="Genomic_DNA"/>
</dbReference>
<organism evidence="5 6">
    <name type="scientific">Haloarcula limicola</name>
    <dbReference type="NCBI Taxonomy" id="1429915"/>
    <lineage>
        <taxon>Archaea</taxon>
        <taxon>Methanobacteriati</taxon>
        <taxon>Methanobacteriota</taxon>
        <taxon>Stenosarchaea group</taxon>
        <taxon>Halobacteria</taxon>
        <taxon>Halobacteriales</taxon>
        <taxon>Haloarculaceae</taxon>
        <taxon>Haloarcula</taxon>
    </lineage>
</organism>
<evidence type="ECO:0000313" key="6">
    <source>
        <dbReference type="Proteomes" id="UP000766550"/>
    </source>
</evidence>
<evidence type="ECO:0000256" key="2">
    <source>
        <dbReference type="ARBA" id="ARBA00022440"/>
    </source>
</evidence>
<evidence type="ECO:0000256" key="3">
    <source>
        <dbReference type="SAM" id="MobiDB-lite"/>
    </source>
</evidence>